<comment type="caution">
    <text evidence="1">The sequence shown here is derived from an EMBL/GenBank/DDBJ whole genome shotgun (WGS) entry which is preliminary data.</text>
</comment>
<dbReference type="AlphaFoldDB" id="A0A930GWH0"/>
<protein>
    <submittedName>
        <fullName evidence="1">RDD family protein</fullName>
    </submittedName>
</protein>
<organism evidence="1 2">
    <name type="scientific">Neisseria sicca</name>
    <dbReference type="NCBI Taxonomy" id="490"/>
    <lineage>
        <taxon>Bacteria</taxon>
        <taxon>Pseudomonadati</taxon>
        <taxon>Pseudomonadota</taxon>
        <taxon>Betaproteobacteria</taxon>
        <taxon>Neisseriales</taxon>
        <taxon>Neisseriaceae</taxon>
        <taxon>Neisseria</taxon>
    </lineage>
</organism>
<reference evidence="1" key="1">
    <citation type="submission" date="2020-04" db="EMBL/GenBank/DDBJ databases">
        <title>Deep metagenomics examines the oral microbiome during advanced dental caries in children, revealing novel taxa and co-occurrences with host molecules.</title>
        <authorList>
            <person name="Baker J.L."/>
            <person name="Morton J.T."/>
            <person name="Dinis M."/>
            <person name="Alvarez R."/>
            <person name="Tran N.C."/>
            <person name="Knight R."/>
            <person name="Edlund A."/>
        </authorList>
    </citation>
    <scope>NUCLEOTIDE SEQUENCE</scope>
    <source>
        <strain evidence="1">JCVI_32_bin.62</strain>
    </source>
</reference>
<dbReference type="Proteomes" id="UP000780345">
    <property type="component" value="Unassembled WGS sequence"/>
</dbReference>
<sequence>MRRFRPNQAFRFSDDLFTEQTAMTALPPAPVKRRLAALM</sequence>
<feature type="non-terminal residue" evidence="1">
    <location>
        <position position="39"/>
    </location>
</feature>
<accession>A0A930GWH0</accession>
<name>A0A930GWH0_NEISI</name>
<proteinExistence type="predicted"/>
<gene>
    <name evidence="1" type="ORF">HXM80_08960</name>
</gene>
<evidence type="ECO:0000313" key="1">
    <source>
        <dbReference type="EMBL" id="MBF1265770.1"/>
    </source>
</evidence>
<dbReference type="EMBL" id="JABZQQ010000082">
    <property type="protein sequence ID" value="MBF1265770.1"/>
    <property type="molecule type" value="Genomic_DNA"/>
</dbReference>
<evidence type="ECO:0000313" key="2">
    <source>
        <dbReference type="Proteomes" id="UP000780345"/>
    </source>
</evidence>